<organism evidence="1 2">
    <name type="scientific">Actinoallomurus liliacearum</name>
    <dbReference type="NCBI Taxonomy" id="1080073"/>
    <lineage>
        <taxon>Bacteria</taxon>
        <taxon>Bacillati</taxon>
        <taxon>Actinomycetota</taxon>
        <taxon>Actinomycetes</taxon>
        <taxon>Streptosporangiales</taxon>
        <taxon>Thermomonosporaceae</taxon>
        <taxon>Actinoallomurus</taxon>
    </lineage>
</organism>
<dbReference type="PANTHER" id="PTHR40393">
    <property type="entry name" value="LYSINE BIOSYNTHESIS PROTEIN-RELATED-RELATED"/>
    <property type="match status" value="1"/>
</dbReference>
<accession>A0ABP8TLD4</accession>
<dbReference type="Pfam" id="PF21344">
    <property type="entry name" value="Zn_ribbon_LysW"/>
    <property type="match status" value="1"/>
</dbReference>
<dbReference type="Proteomes" id="UP001500212">
    <property type="component" value="Unassembled WGS sequence"/>
</dbReference>
<evidence type="ECO:0000313" key="2">
    <source>
        <dbReference type="Proteomes" id="UP001500212"/>
    </source>
</evidence>
<sequence>MPTCPECSAQIGVDNEPQLNEIVQCPECGSELEVVKTSPVGLATAPDVEEDWGE</sequence>
<dbReference type="InterPro" id="IPR005906">
    <property type="entry name" value="LysW"/>
</dbReference>
<gene>
    <name evidence="1" type="primary">lysW</name>
    <name evidence="1" type="ORF">GCM10023195_32050</name>
</gene>
<keyword evidence="2" id="KW-1185">Reference proteome</keyword>
<dbReference type="PANTHER" id="PTHR40393:SF1">
    <property type="entry name" value="LYSINE BIOSYNTHESIS PROTEIN-RELATED"/>
    <property type="match status" value="1"/>
</dbReference>
<dbReference type="NCBIfam" id="TIGR01206">
    <property type="entry name" value="lysW"/>
    <property type="match status" value="1"/>
</dbReference>
<reference evidence="2" key="1">
    <citation type="journal article" date="2019" name="Int. J. Syst. Evol. Microbiol.">
        <title>The Global Catalogue of Microorganisms (GCM) 10K type strain sequencing project: providing services to taxonomists for standard genome sequencing and annotation.</title>
        <authorList>
            <consortium name="The Broad Institute Genomics Platform"/>
            <consortium name="The Broad Institute Genome Sequencing Center for Infectious Disease"/>
            <person name="Wu L."/>
            <person name="Ma J."/>
        </authorList>
    </citation>
    <scope>NUCLEOTIDE SEQUENCE [LARGE SCALE GENOMIC DNA]</scope>
    <source>
        <strain evidence="2">JCM 17938</strain>
    </source>
</reference>
<evidence type="ECO:0000313" key="1">
    <source>
        <dbReference type="EMBL" id="GAA4608224.1"/>
    </source>
</evidence>
<dbReference type="SUPFAM" id="SSF161187">
    <property type="entry name" value="YfgJ-like"/>
    <property type="match status" value="1"/>
</dbReference>
<dbReference type="EMBL" id="BAABHJ010000008">
    <property type="protein sequence ID" value="GAA4608224.1"/>
    <property type="molecule type" value="Genomic_DNA"/>
</dbReference>
<dbReference type="Gene3D" id="2.20.28.160">
    <property type="match status" value="1"/>
</dbReference>
<name>A0ABP8TLD4_9ACTN</name>
<proteinExistence type="predicted"/>
<dbReference type="RefSeq" id="WP_345354197.1">
    <property type="nucleotide sequence ID" value="NZ_BAABHJ010000008.1"/>
</dbReference>
<protein>
    <submittedName>
        <fullName evidence="1">Lysine biosynthesis protein LysW</fullName>
    </submittedName>
</protein>
<comment type="caution">
    <text evidence="1">The sequence shown here is derived from an EMBL/GenBank/DDBJ whole genome shotgun (WGS) entry which is preliminary data.</text>
</comment>